<feature type="non-terminal residue" evidence="1">
    <location>
        <position position="1"/>
    </location>
</feature>
<dbReference type="Proteomes" id="UP000789920">
    <property type="component" value="Unassembled WGS sequence"/>
</dbReference>
<evidence type="ECO:0000313" key="2">
    <source>
        <dbReference type="Proteomes" id="UP000789920"/>
    </source>
</evidence>
<comment type="caution">
    <text evidence="1">The sequence shown here is derived from an EMBL/GenBank/DDBJ whole genome shotgun (WGS) entry which is preliminary data.</text>
</comment>
<keyword evidence="2" id="KW-1185">Reference proteome</keyword>
<gene>
    <name evidence="1" type="ORF">RPERSI_LOCUS9616</name>
</gene>
<evidence type="ECO:0000313" key="1">
    <source>
        <dbReference type="EMBL" id="CAG8692365.1"/>
    </source>
</evidence>
<sequence>NDSKNNDIRDNDGKDNENDNEDTKDDKVARMLRTRSAPITQI</sequence>
<dbReference type="EMBL" id="CAJVQC010018305">
    <property type="protein sequence ID" value="CAG8692365.1"/>
    <property type="molecule type" value="Genomic_DNA"/>
</dbReference>
<organism evidence="1 2">
    <name type="scientific">Racocetra persica</name>
    <dbReference type="NCBI Taxonomy" id="160502"/>
    <lineage>
        <taxon>Eukaryota</taxon>
        <taxon>Fungi</taxon>
        <taxon>Fungi incertae sedis</taxon>
        <taxon>Mucoromycota</taxon>
        <taxon>Glomeromycotina</taxon>
        <taxon>Glomeromycetes</taxon>
        <taxon>Diversisporales</taxon>
        <taxon>Gigasporaceae</taxon>
        <taxon>Racocetra</taxon>
    </lineage>
</organism>
<protein>
    <submittedName>
        <fullName evidence="1">11534_t:CDS:1</fullName>
    </submittedName>
</protein>
<reference evidence="1" key="1">
    <citation type="submission" date="2021-06" db="EMBL/GenBank/DDBJ databases">
        <authorList>
            <person name="Kallberg Y."/>
            <person name="Tangrot J."/>
            <person name="Rosling A."/>
        </authorList>
    </citation>
    <scope>NUCLEOTIDE SEQUENCE</scope>
    <source>
        <strain evidence="1">MA461A</strain>
    </source>
</reference>
<proteinExistence type="predicted"/>
<name>A0ACA9P5U7_9GLOM</name>
<accession>A0ACA9P5U7</accession>